<name>A0A3M6QK94_9BURK</name>
<dbReference type="Proteomes" id="UP000278006">
    <property type="component" value="Unassembled WGS sequence"/>
</dbReference>
<keyword evidence="2" id="KW-0732">Signal</keyword>
<dbReference type="AlphaFoldDB" id="A0A3M6QK94"/>
<evidence type="ECO:0000313" key="4">
    <source>
        <dbReference type="Proteomes" id="UP000278006"/>
    </source>
</evidence>
<evidence type="ECO:0000256" key="1">
    <source>
        <dbReference type="SAM" id="MobiDB-lite"/>
    </source>
</evidence>
<evidence type="ECO:0000313" key="3">
    <source>
        <dbReference type="EMBL" id="RMX03453.1"/>
    </source>
</evidence>
<feature type="signal peptide" evidence="2">
    <location>
        <begin position="1"/>
        <end position="27"/>
    </location>
</feature>
<feature type="region of interest" description="Disordered" evidence="1">
    <location>
        <begin position="109"/>
        <end position="168"/>
    </location>
</feature>
<proteinExistence type="predicted"/>
<gene>
    <name evidence="3" type="ORF">D8I35_16345</name>
</gene>
<evidence type="ECO:0000256" key="2">
    <source>
        <dbReference type="SAM" id="SignalP"/>
    </source>
</evidence>
<protein>
    <recommendedName>
        <fullName evidence="5">Lipoprotein</fullName>
    </recommendedName>
</protein>
<comment type="caution">
    <text evidence="3">The sequence shown here is derived from an EMBL/GenBank/DDBJ whole genome shotgun (WGS) entry which is preliminary data.</text>
</comment>
<sequence length="168" mass="16120">MFSNSHFPRFGRIACGLCAVALLTALAGCGSPYLGVGVPVGPVSVGVGVGSGGVSAGVGTGAGPVGVGVGVNQRGQVSGGVGVGASTSVGGGARVGVGTGVGTVLYDPDRPDARPLHAQPAASPVAGPADVREPQTDGERQWRGANGELVPPCRVHGGCADNAAPTPY</sequence>
<dbReference type="EMBL" id="RDQO01000006">
    <property type="protein sequence ID" value="RMX03453.1"/>
    <property type="molecule type" value="Genomic_DNA"/>
</dbReference>
<organism evidence="3 4">
    <name type="scientific">Corticibacter populi</name>
    <dbReference type="NCBI Taxonomy" id="1550736"/>
    <lineage>
        <taxon>Bacteria</taxon>
        <taxon>Pseudomonadati</taxon>
        <taxon>Pseudomonadota</taxon>
        <taxon>Betaproteobacteria</taxon>
        <taxon>Burkholderiales</taxon>
        <taxon>Comamonadaceae</taxon>
        <taxon>Corticibacter</taxon>
    </lineage>
</organism>
<evidence type="ECO:0008006" key="5">
    <source>
        <dbReference type="Google" id="ProtNLM"/>
    </source>
</evidence>
<reference evidence="3 4" key="1">
    <citation type="submission" date="2018-10" db="EMBL/GenBank/DDBJ databases">
        <title>Draft genome of Cortibacter populi DSM10536.</title>
        <authorList>
            <person name="Bernier A.-M."/>
            <person name="Bernard K."/>
        </authorList>
    </citation>
    <scope>NUCLEOTIDE SEQUENCE [LARGE SCALE GENOMIC DNA]</scope>
    <source>
        <strain evidence="3 4">DSM 105136</strain>
    </source>
</reference>
<dbReference type="RefSeq" id="WP_122231343.1">
    <property type="nucleotide sequence ID" value="NZ_RDQO01000006.1"/>
</dbReference>
<feature type="chain" id="PRO_5017959968" description="Lipoprotein" evidence="2">
    <location>
        <begin position="28"/>
        <end position="168"/>
    </location>
</feature>
<accession>A0A3M6QK94</accession>
<feature type="compositionally biased region" description="Basic and acidic residues" evidence="1">
    <location>
        <begin position="130"/>
        <end position="142"/>
    </location>
</feature>
<keyword evidence="4" id="KW-1185">Reference proteome</keyword>